<dbReference type="SUPFAM" id="SSF51261">
    <property type="entry name" value="Duplicated hybrid motif"/>
    <property type="match status" value="1"/>
</dbReference>
<dbReference type="STRING" id="296218.AWN68_14770"/>
<feature type="region of interest" description="Disordered" evidence="2">
    <location>
        <begin position="460"/>
        <end position="512"/>
    </location>
</feature>
<dbReference type="Pfam" id="PF01551">
    <property type="entry name" value="Peptidase_M23"/>
    <property type="match status" value="1"/>
</dbReference>
<comment type="caution">
    <text evidence="6">The sequence shown here is derived from an EMBL/GenBank/DDBJ whole genome shotgun (WGS) entry which is preliminary data.</text>
</comment>
<dbReference type="InterPro" id="IPR011055">
    <property type="entry name" value="Dup_hybrid_motif"/>
</dbReference>
<dbReference type="OrthoDB" id="1522859at2"/>
<keyword evidence="3" id="KW-0472">Membrane</keyword>
<feature type="compositionally biased region" description="Polar residues" evidence="2">
    <location>
        <begin position="461"/>
        <end position="503"/>
    </location>
</feature>
<evidence type="ECO:0008006" key="8">
    <source>
        <dbReference type="Google" id="ProtNLM"/>
    </source>
</evidence>
<evidence type="ECO:0000256" key="2">
    <source>
        <dbReference type="SAM" id="MobiDB-lite"/>
    </source>
</evidence>
<dbReference type="EMBL" id="LRDB01000003">
    <property type="protein sequence ID" value="KYG82514.1"/>
    <property type="molecule type" value="Genomic_DNA"/>
</dbReference>
<dbReference type="InterPro" id="IPR008756">
    <property type="entry name" value="Peptidase_M56"/>
</dbReference>
<keyword evidence="7" id="KW-1185">Reference proteome</keyword>
<dbReference type="RefSeq" id="WP_068412579.1">
    <property type="nucleotide sequence ID" value="NZ_LRDB01000003.1"/>
</dbReference>
<dbReference type="PANTHER" id="PTHR21666">
    <property type="entry name" value="PEPTIDASE-RELATED"/>
    <property type="match status" value="1"/>
</dbReference>
<dbReference type="GO" id="GO:0004222">
    <property type="term" value="F:metalloendopeptidase activity"/>
    <property type="evidence" value="ECO:0007669"/>
    <property type="project" value="TreeGrafter"/>
</dbReference>
<keyword evidence="3" id="KW-1133">Transmembrane helix</keyword>
<dbReference type="Pfam" id="PF05569">
    <property type="entry name" value="Peptidase_M56"/>
    <property type="match status" value="1"/>
</dbReference>
<evidence type="ECO:0000256" key="3">
    <source>
        <dbReference type="SAM" id="Phobius"/>
    </source>
</evidence>
<organism evidence="6 7">
    <name type="scientific">Roseivirga echinicomitans</name>
    <dbReference type="NCBI Taxonomy" id="296218"/>
    <lineage>
        <taxon>Bacteria</taxon>
        <taxon>Pseudomonadati</taxon>
        <taxon>Bacteroidota</taxon>
        <taxon>Cytophagia</taxon>
        <taxon>Cytophagales</taxon>
        <taxon>Roseivirgaceae</taxon>
        <taxon>Roseivirga</taxon>
    </lineage>
</organism>
<dbReference type="InterPro" id="IPR016047">
    <property type="entry name" value="M23ase_b-sheet_dom"/>
</dbReference>
<accession>A0A150XV46</accession>
<dbReference type="CDD" id="cd07341">
    <property type="entry name" value="M56_BlaR1_MecR1_like"/>
    <property type="match status" value="1"/>
</dbReference>
<dbReference type="Gene3D" id="2.70.70.10">
    <property type="entry name" value="Glucose Permease (Domain IIA)"/>
    <property type="match status" value="1"/>
</dbReference>
<feature type="domain" description="Peptidase M56" evidence="5">
    <location>
        <begin position="172"/>
        <end position="271"/>
    </location>
</feature>
<gene>
    <name evidence="6" type="ORF">AWN68_14770</name>
</gene>
<evidence type="ECO:0000259" key="4">
    <source>
        <dbReference type="Pfam" id="PF01551"/>
    </source>
</evidence>
<feature type="transmembrane region" description="Helical" evidence="3">
    <location>
        <begin position="279"/>
        <end position="301"/>
    </location>
</feature>
<feature type="domain" description="M23ase beta-sheet core" evidence="4">
    <location>
        <begin position="359"/>
        <end position="455"/>
    </location>
</feature>
<dbReference type="InterPro" id="IPR050570">
    <property type="entry name" value="Cell_wall_metabolism_enzyme"/>
</dbReference>
<name>A0A150XV46_9BACT</name>
<dbReference type="FunFam" id="2.70.70.10:FF:000006">
    <property type="entry name" value="M23 family peptidase"/>
    <property type="match status" value="1"/>
</dbReference>
<dbReference type="PANTHER" id="PTHR21666:SF289">
    <property type="entry name" value="L-ALA--D-GLU ENDOPEPTIDASE"/>
    <property type="match status" value="1"/>
</dbReference>
<reference evidence="6 7" key="1">
    <citation type="submission" date="2016-01" db="EMBL/GenBank/DDBJ databases">
        <title>Genome sequencing of Roseivirga echinicomitans KMM 6058.</title>
        <authorList>
            <person name="Selvaratnam C."/>
            <person name="Thevarajoo S."/>
            <person name="Goh K.M."/>
            <person name="Ee R."/>
            <person name="Chan K.-G."/>
            <person name="Chong C.S."/>
        </authorList>
    </citation>
    <scope>NUCLEOTIDE SEQUENCE [LARGE SCALE GENOMIC DNA]</scope>
    <source>
        <strain evidence="6 7">KMM 6058</strain>
    </source>
</reference>
<feature type="transmembrane region" description="Helical" evidence="3">
    <location>
        <begin position="6"/>
        <end position="22"/>
    </location>
</feature>
<feature type="transmembrane region" description="Helical" evidence="3">
    <location>
        <begin position="101"/>
        <end position="121"/>
    </location>
</feature>
<feature type="transmembrane region" description="Helical" evidence="3">
    <location>
        <begin position="34"/>
        <end position="51"/>
    </location>
</feature>
<dbReference type="CDD" id="cd12797">
    <property type="entry name" value="M23_peptidase"/>
    <property type="match status" value="1"/>
</dbReference>
<evidence type="ECO:0000256" key="1">
    <source>
        <dbReference type="ARBA" id="ARBA00022729"/>
    </source>
</evidence>
<dbReference type="AlphaFoldDB" id="A0A150XV46"/>
<proteinExistence type="predicted"/>
<protein>
    <recommendedName>
        <fullName evidence="8">Peptidase M23 domain-containing protein</fullName>
    </recommendedName>
</protein>
<keyword evidence="3" id="KW-0812">Transmembrane</keyword>
<dbReference type="Proteomes" id="UP000075615">
    <property type="component" value="Unassembled WGS sequence"/>
</dbReference>
<sequence length="685" mass="77396">MITGLFEIFLCLLVLFGIYKLVLEQTALHRVKRFYLLFALIFSLTTPWLNLEISSDKIMIPTGEMISETLYEVVANEHVVTPEAVSPSEFTEVKPKTSINYSAWAIGGLYLAVALILVIRFGRNIYQLFSKARKNTRIPYKSAEVVLLRQPTIPHNFLKFIFMHNEDYKSEALREQLLAHELGHAQQRHSLDILLVELLQVLFWFNPMYYFYAKAIRLNHEYLADAMVLGKFNDIATYQRLLLKFANRNQSTAMSLACLSNYSLTKKRFKMMTQQTSKIAALVRVVVLLPLLAVTTLCFSLKIKAEAIIGNNANEFISTIENSLFQENKPELLPLAESDISRMTSGFGMRKNPLTKEDKMHKGVDFSAKTGTPVIATASGTVEKVESLKGGYGNYIQIKHDDQYQTLYAQLSEMDVKAGDKVDKGQLIGKVGNTGQSTGPHLHYEVIKNGEKVDPKGYFTMTRSTPPTKEAQANASTPAPPTKAQNNTSKPAPPTKAQNNTNRLAPPRIIENGKITDPKNAALYDLEERNFAVNFGNGFKYEGVIYDVNKVVFSRKNEQPIIKKMDDLSAEQVEALKSLTLPSPPFRGRLELTQEIVDNWSDPTIYGIWIDGKKVDSSVMSNYKASDFATYFKSFLHPNAKKGKIYDYQLDLTTNEKYEKDKIRAAQQKAEWEKTTKASLAMLDF</sequence>
<evidence type="ECO:0000313" key="7">
    <source>
        <dbReference type="Proteomes" id="UP000075615"/>
    </source>
</evidence>
<evidence type="ECO:0000259" key="5">
    <source>
        <dbReference type="Pfam" id="PF05569"/>
    </source>
</evidence>
<evidence type="ECO:0000313" key="6">
    <source>
        <dbReference type="EMBL" id="KYG82514.1"/>
    </source>
</evidence>
<keyword evidence="1" id="KW-0732">Signal</keyword>